<keyword evidence="7" id="KW-1185">Reference proteome</keyword>
<evidence type="ECO:0000256" key="4">
    <source>
        <dbReference type="PROSITE-ProRule" id="PRU00335"/>
    </source>
</evidence>
<dbReference type="Pfam" id="PF00440">
    <property type="entry name" value="TetR_N"/>
    <property type="match status" value="1"/>
</dbReference>
<dbReference type="Gene3D" id="1.10.357.10">
    <property type="entry name" value="Tetracycline Repressor, domain 2"/>
    <property type="match status" value="1"/>
</dbReference>
<keyword evidence="1" id="KW-0805">Transcription regulation</keyword>
<dbReference type="InterPro" id="IPR009057">
    <property type="entry name" value="Homeodomain-like_sf"/>
</dbReference>
<evidence type="ECO:0000259" key="5">
    <source>
        <dbReference type="PROSITE" id="PS50977"/>
    </source>
</evidence>
<organism evidence="6 7">
    <name type="scientific">Amycolatopsis acididurans</name>
    <dbReference type="NCBI Taxonomy" id="2724524"/>
    <lineage>
        <taxon>Bacteria</taxon>
        <taxon>Bacillati</taxon>
        <taxon>Actinomycetota</taxon>
        <taxon>Actinomycetes</taxon>
        <taxon>Pseudonocardiales</taxon>
        <taxon>Pseudonocardiaceae</taxon>
        <taxon>Amycolatopsis</taxon>
    </lineage>
</organism>
<protein>
    <submittedName>
        <fullName evidence="6">TetR/AcrR family transcriptional regulator</fullName>
    </submittedName>
</protein>
<evidence type="ECO:0000256" key="2">
    <source>
        <dbReference type="ARBA" id="ARBA00023125"/>
    </source>
</evidence>
<dbReference type="InterPro" id="IPR050109">
    <property type="entry name" value="HTH-type_TetR-like_transc_reg"/>
</dbReference>
<feature type="DNA-binding region" description="H-T-H motif" evidence="4">
    <location>
        <begin position="31"/>
        <end position="50"/>
    </location>
</feature>
<dbReference type="PANTHER" id="PTHR30055">
    <property type="entry name" value="HTH-TYPE TRANSCRIPTIONAL REGULATOR RUTR"/>
    <property type="match status" value="1"/>
</dbReference>
<dbReference type="InterPro" id="IPR001647">
    <property type="entry name" value="HTH_TetR"/>
</dbReference>
<keyword evidence="3" id="KW-0804">Transcription</keyword>
<dbReference type="EMBL" id="JAAXLS010000002">
    <property type="protein sequence ID" value="NKQ52211.1"/>
    <property type="molecule type" value="Genomic_DNA"/>
</dbReference>
<dbReference type="SUPFAM" id="SSF46689">
    <property type="entry name" value="Homeodomain-like"/>
    <property type="match status" value="1"/>
</dbReference>
<evidence type="ECO:0000313" key="6">
    <source>
        <dbReference type="EMBL" id="NKQ52211.1"/>
    </source>
</evidence>
<sequence length="199" mass="21481">MPTGVHLHDARQQLFDAAERVLLRGGPSALTSRAVTAEAEVSKGVLHRHFADFDDFLAELVRERLGRLEDQRTTLRGSAGTGTLASNLTSALIEIFDPVAVAIVSLILFRDELRARLRHSGRPHGIPLLTEATAMIAAYLTDECELGRVAADTDAGTLALSLVGTGHLLFADQEHAPSAEFVESAVRTVIADVVQRRLL</sequence>
<evidence type="ECO:0000256" key="1">
    <source>
        <dbReference type="ARBA" id="ARBA00023015"/>
    </source>
</evidence>
<feature type="domain" description="HTH tetR-type" evidence="5">
    <location>
        <begin position="8"/>
        <end position="68"/>
    </location>
</feature>
<evidence type="ECO:0000313" key="7">
    <source>
        <dbReference type="Proteomes" id="UP000715441"/>
    </source>
</evidence>
<dbReference type="Proteomes" id="UP000715441">
    <property type="component" value="Unassembled WGS sequence"/>
</dbReference>
<evidence type="ECO:0000256" key="3">
    <source>
        <dbReference type="ARBA" id="ARBA00023163"/>
    </source>
</evidence>
<name>A0ABX1IYI1_9PSEU</name>
<keyword evidence="2 4" id="KW-0238">DNA-binding</keyword>
<comment type="caution">
    <text evidence="6">The sequence shown here is derived from an EMBL/GenBank/DDBJ whole genome shotgun (WGS) entry which is preliminary data.</text>
</comment>
<gene>
    <name evidence="6" type="ORF">HFP15_04890</name>
</gene>
<dbReference type="RefSeq" id="WP_168511870.1">
    <property type="nucleotide sequence ID" value="NZ_JAAXLS010000002.1"/>
</dbReference>
<proteinExistence type="predicted"/>
<dbReference type="PROSITE" id="PS50977">
    <property type="entry name" value="HTH_TETR_2"/>
    <property type="match status" value="1"/>
</dbReference>
<accession>A0ABX1IYI1</accession>
<dbReference type="PANTHER" id="PTHR30055:SF238">
    <property type="entry name" value="MYCOFACTOCIN BIOSYNTHESIS TRANSCRIPTIONAL REGULATOR MFTR-RELATED"/>
    <property type="match status" value="1"/>
</dbReference>
<reference evidence="6 7" key="1">
    <citation type="submission" date="2020-04" db="EMBL/GenBank/DDBJ databases">
        <title>Novel species.</title>
        <authorList>
            <person name="Teo W.F.A."/>
            <person name="Lipun K."/>
            <person name="Srisuk N."/>
            <person name="Duangmal K."/>
        </authorList>
    </citation>
    <scope>NUCLEOTIDE SEQUENCE [LARGE SCALE GENOMIC DNA]</scope>
    <source>
        <strain evidence="6 7">K13G38</strain>
    </source>
</reference>